<keyword evidence="15" id="KW-1015">Disulfide bond</keyword>
<protein>
    <recommendedName>
        <fullName evidence="21">Neural cell adhesion molecule L1</fullName>
    </recommendedName>
</protein>
<feature type="domain" description="Ig-like" evidence="25">
    <location>
        <begin position="335"/>
        <end position="422"/>
    </location>
</feature>
<dbReference type="SMART" id="SM00060">
    <property type="entry name" value="FN3"/>
    <property type="match status" value="4"/>
</dbReference>
<keyword evidence="11" id="KW-0130">Cell adhesion</keyword>
<dbReference type="FunFam" id="2.60.40.10:FF:000028">
    <property type="entry name" value="Neuronal cell adhesion molecule"/>
    <property type="match status" value="1"/>
</dbReference>
<dbReference type="Proteomes" id="UP000694565">
    <property type="component" value="Unplaced"/>
</dbReference>
<dbReference type="GeneTree" id="ENSGT00940000165371"/>
<evidence type="ECO:0000256" key="2">
    <source>
        <dbReference type="ARBA" id="ARBA00004624"/>
    </source>
</evidence>
<evidence type="ECO:0000256" key="14">
    <source>
        <dbReference type="ARBA" id="ARBA00023136"/>
    </source>
</evidence>
<proteinExistence type="inferred from homology"/>
<organism evidence="27 28">
    <name type="scientific">Cyclopterus lumpus</name>
    <name type="common">Lumpsucker</name>
    <dbReference type="NCBI Taxonomy" id="8103"/>
    <lineage>
        <taxon>Eukaryota</taxon>
        <taxon>Metazoa</taxon>
        <taxon>Chordata</taxon>
        <taxon>Craniata</taxon>
        <taxon>Vertebrata</taxon>
        <taxon>Euteleostomi</taxon>
        <taxon>Actinopterygii</taxon>
        <taxon>Neopterygii</taxon>
        <taxon>Teleostei</taxon>
        <taxon>Neoteleostei</taxon>
        <taxon>Acanthomorphata</taxon>
        <taxon>Eupercaria</taxon>
        <taxon>Perciformes</taxon>
        <taxon>Cottioidei</taxon>
        <taxon>Cottales</taxon>
        <taxon>Cyclopteridae</taxon>
        <taxon>Cyclopterus</taxon>
    </lineage>
</organism>
<dbReference type="PANTHER" id="PTHR44170:SF45">
    <property type="entry name" value="NEURAL CELL ADHESION MOLECULE L1-LIKE PROTEIN ISOFORM X1"/>
    <property type="match status" value="1"/>
</dbReference>
<comment type="similarity">
    <text evidence="3">Belongs to the immunoglobulin superfamily. L1/neurofascin/NgCAM family.</text>
</comment>
<dbReference type="SUPFAM" id="SSF48726">
    <property type="entry name" value="Immunoglobulin"/>
    <property type="match status" value="6"/>
</dbReference>
<evidence type="ECO:0000256" key="5">
    <source>
        <dbReference type="ARBA" id="ARBA00022475"/>
    </source>
</evidence>
<dbReference type="InterPro" id="IPR003599">
    <property type="entry name" value="Ig_sub"/>
</dbReference>
<keyword evidence="10" id="KW-0221">Differentiation</keyword>
<evidence type="ECO:0000256" key="7">
    <source>
        <dbReference type="ARBA" id="ARBA00022692"/>
    </source>
</evidence>
<evidence type="ECO:0000256" key="21">
    <source>
        <dbReference type="ARBA" id="ARBA00074488"/>
    </source>
</evidence>
<dbReference type="GO" id="GO:0009986">
    <property type="term" value="C:cell surface"/>
    <property type="evidence" value="ECO:0007669"/>
    <property type="project" value="UniProtKB-ARBA"/>
</dbReference>
<keyword evidence="16" id="KW-0325">Glycoprotein</keyword>
<evidence type="ECO:0000256" key="22">
    <source>
        <dbReference type="SAM" id="MobiDB-lite"/>
    </source>
</evidence>
<dbReference type="CDD" id="cd00063">
    <property type="entry name" value="FN3"/>
    <property type="match status" value="4"/>
</dbReference>
<evidence type="ECO:0000256" key="4">
    <source>
        <dbReference type="ARBA" id="ARBA00022473"/>
    </source>
</evidence>
<reference evidence="27" key="2">
    <citation type="submission" date="2025-09" db="UniProtKB">
        <authorList>
            <consortium name="Ensembl"/>
        </authorList>
    </citation>
    <scope>IDENTIFICATION</scope>
</reference>
<dbReference type="FunFam" id="2.60.40.10:FF:000038">
    <property type="entry name" value="Neuronal cell adhesion molecule"/>
    <property type="match status" value="1"/>
</dbReference>
<name>A0A8C2XNR0_CYCLU</name>
<dbReference type="GO" id="GO:0030426">
    <property type="term" value="C:growth cone"/>
    <property type="evidence" value="ECO:0007669"/>
    <property type="project" value="UniProtKB-SubCell"/>
</dbReference>
<feature type="signal peptide" evidence="24">
    <location>
        <begin position="1"/>
        <end position="21"/>
    </location>
</feature>
<dbReference type="Gene3D" id="2.60.40.10">
    <property type="entry name" value="Immunoglobulins"/>
    <property type="match status" value="10"/>
</dbReference>
<dbReference type="InterPro" id="IPR003598">
    <property type="entry name" value="Ig_sub2"/>
</dbReference>
<evidence type="ECO:0000256" key="1">
    <source>
        <dbReference type="ARBA" id="ARBA00004251"/>
    </source>
</evidence>
<dbReference type="SMART" id="SM00408">
    <property type="entry name" value="IGc2"/>
    <property type="match status" value="5"/>
</dbReference>
<dbReference type="PROSITE" id="PS50835">
    <property type="entry name" value="IG_LIKE"/>
    <property type="match status" value="6"/>
</dbReference>
<dbReference type="GO" id="GO:0007420">
    <property type="term" value="P:brain development"/>
    <property type="evidence" value="ECO:0007669"/>
    <property type="project" value="TreeGrafter"/>
</dbReference>
<evidence type="ECO:0000256" key="3">
    <source>
        <dbReference type="ARBA" id="ARBA00008588"/>
    </source>
</evidence>
<dbReference type="SUPFAM" id="SSF49265">
    <property type="entry name" value="Fibronectin type III"/>
    <property type="match status" value="2"/>
</dbReference>
<evidence type="ECO:0000256" key="10">
    <source>
        <dbReference type="ARBA" id="ARBA00022782"/>
    </source>
</evidence>
<reference evidence="27" key="1">
    <citation type="submission" date="2025-08" db="UniProtKB">
        <authorList>
            <consortium name="Ensembl"/>
        </authorList>
    </citation>
    <scope>IDENTIFICATION</scope>
</reference>
<feature type="domain" description="Ig-like" evidence="25">
    <location>
        <begin position="243"/>
        <end position="325"/>
    </location>
</feature>
<evidence type="ECO:0000256" key="12">
    <source>
        <dbReference type="ARBA" id="ARBA00022902"/>
    </source>
</evidence>
<evidence type="ECO:0000256" key="20">
    <source>
        <dbReference type="ARBA" id="ARBA00063896"/>
    </source>
</evidence>
<dbReference type="Pfam" id="PF00041">
    <property type="entry name" value="fn3"/>
    <property type="match status" value="4"/>
</dbReference>
<dbReference type="Pfam" id="PF13882">
    <property type="entry name" value="Bravo_FIGEY"/>
    <property type="match status" value="1"/>
</dbReference>
<feature type="transmembrane region" description="Helical" evidence="23">
    <location>
        <begin position="1047"/>
        <end position="1068"/>
    </location>
</feature>
<feature type="region of interest" description="Disordered" evidence="22">
    <location>
        <begin position="701"/>
        <end position="724"/>
    </location>
</feature>
<evidence type="ECO:0000259" key="25">
    <source>
        <dbReference type="PROSITE" id="PS50835"/>
    </source>
</evidence>
<dbReference type="InterPro" id="IPR003961">
    <property type="entry name" value="FN3_dom"/>
</dbReference>
<dbReference type="InterPro" id="IPR007110">
    <property type="entry name" value="Ig-like_dom"/>
</dbReference>
<evidence type="ECO:0000313" key="28">
    <source>
        <dbReference type="Proteomes" id="UP000694565"/>
    </source>
</evidence>
<evidence type="ECO:0000256" key="17">
    <source>
        <dbReference type="ARBA" id="ARBA00023273"/>
    </source>
</evidence>
<dbReference type="FunFam" id="2.60.40.10:FF:000367">
    <property type="entry name" value="Neural cell adhesion molecule L1-like protein"/>
    <property type="match status" value="1"/>
</dbReference>
<keyword evidence="28" id="KW-1185">Reference proteome</keyword>
<dbReference type="InterPro" id="IPR026966">
    <property type="entry name" value="Neurofascin/L1/NrCAM_C"/>
</dbReference>
<feature type="domain" description="Ig-like" evidence="25">
    <location>
        <begin position="428"/>
        <end position="514"/>
    </location>
</feature>
<dbReference type="FunFam" id="2.60.40.10:FF:000057">
    <property type="entry name" value="neural cell adhesion molecule L1"/>
    <property type="match status" value="1"/>
</dbReference>
<evidence type="ECO:0000256" key="9">
    <source>
        <dbReference type="ARBA" id="ARBA00022737"/>
    </source>
</evidence>
<dbReference type="AlphaFoldDB" id="A0A8C2XNR0"/>
<keyword evidence="5" id="KW-1003">Cell membrane</keyword>
<evidence type="ECO:0000256" key="18">
    <source>
        <dbReference type="ARBA" id="ARBA00023319"/>
    </source>
</evidence>
<evidence type="ECO:0000256" key="11">
    <source>
        <dbReference type="ARBA" id="ARBA00022889"/>
    </source>
</evidence>
<evidence type="ECO:0000256" key="13">
    <source>
        <dbReference type="ARBA" id="ARBA00022989"/>
    </source>
</evidence>
<dbReference type="InterPro" id="IPR036179">
    <property type="entry name" value="Ig-like_dom_sf"/>
</dbReference>
<dbReference type="GO" id="GO:0005886">
    <property type="term" value="C:plasma membrane"/>
    <property type="evidence" value="ECO:0007669"/>
    <property type="project" value="UniProtKB-SubCell"/>
</dbReference>
<keyword evidence="6" id="KW-0597">Phosphoprotein</keyword>
<feature type="domain" description="Fibronectin type-III" evidence="26">
    <location>
        <begin position="829"/>
        <end position="931"/>
    </location>
</feature>
<evidence type="ECO:0000256" key="8">
    <source>
        <dbReference type="ARBA" id="ARBA00022729"/>
    </source>
</evidence>
<keyword evidence="13 23" id="KW-1133">Transmembrane helix</keyword>
<dbReference type="InterPro" id="IPR013098">
    <property type="entry name" value="Ig_I-set"/>
</dbReference>
<evidence type="ECO:0000256" key="23">
    <source>
        <dbReference type="SAM" id="Phobius"/>
    </source>
</evidence>
<keyword evidence="8 24" id="KW-0732">Signal</keyword>
<dbReference type="InterPro" id="IPR013783">
    <property type="entry name" value="Ig-like_fold"/>
</dbReference>
<accession>A0A8C2XNR0</accession>
<keyword evidence="18" id="KW-0393">Immunoglobulin domain</keyword>
<dbReference type="GO" id="GO:0007411">
    <property type="term" value="P:axon guidance"/>
    <property type="evidence" value="ECO:0007669"/>
    <property type="project" value="TreeGrafter"/>
</dbReference>
<dbReference type="PANTHER" id="PTHR44170">
    <property type="entry name" value="PROTEIN SIDEKICK"/>
    <property type="match status" value="1"/>
</dbReference>
<feature type="domain" description="Fibronectin type-III" evidence="26">
    <location>
        <begin position="618"/>
        <end position="714"/>
    </location>
</feature>
<dbReference type="PROSITE" id="PS50853">
    <property type="entry name" value="FN3"/>
    <property type="match status" value="4"/>
</dbReference>
<comment type="function">
    <text evidence="19">Neural cell adhesion molecule involved in the dynamics of cell adhesion and in the generation of transmembrane signals at tyrosine kinase receptors. During brain development, critical in multiple processes, including neuronal migration, axonal growth and fasciculation, and synaptogenesis. In the mature brain, plays a role in the dynamics of neuronal structure and function, including synaptic plasticity.</text>
</comment>
<dbReference type="SMART" id="SM00409">
    <property type="entry name" value="IG"/>
    <property type="match status" value="6"/>
</dbReference>
<evidence type="ECO:0000256" key="19">
    <source>
        <dbReference type="ARBA" id="ARBA00060042"/>
    </source>
</evidence>
<evidence type="ECO:0000256" key="15">
    <source>
        <dbReference type="ARBA" id="ARBA00023157"/>
    </source>
</evidence>
<dbReference type="GO" id="GO:0098632">
    <property type="term" value="F:cell-cell adhesion mediator activity"/>
    <property type="evidence" value="ECO:0007669"/>
    <property type="project" value="TreeGrafter"/>
</dbReference>
<dbReference type="RefSeq" id="XP_034393113.1">
    <property type="nucleotide sequence ID" value="XM_034537222.1"/>
</dbReference>
<keyword evidence="12" id="KW-0524">Neurogenesis</keyword>
<comment type="subcellular location">
    <subcellularLocation>
        <location evidence="1">Cell membrane</location>
        <topology evidence="1">Single-pass type I membrane protein</topology>
    </subcellularLocation>
    <subcellularLocation>
        <location evidence="2">Cell projection</location>
        <location evidence="2">Growth cone</location>
    </subcellularLocation>
</comment>
<dbReference type="Ensembl" id="ENSCLMT00005018657.1">
    <property type="protein sequence ID" value="ENSCLMP00005017648.1"/>
    <property type="gene ID" value="ENSCLMG00005008235.1"/>
</dbReference>
<keyword evidence="9" id="KW-0677">Repeat</keyword>
<evidence type="ECO:0000313" key="27">
    <source>
        <dbReference type="Ensembl" id="ENSCLMP00005017648.1"/>
    </source>
</evidence>
<sequence>MRLVGSLQLVLLVALTSTATGLYIPLEVEQPPAIITRTSGPIIALPFDNTITIRCKARGNPPPEYRWTKDGEEFVPPYIMTDHTDGTFVLHNKHLVTFQGKYRCYASNKLGTSMTEEIELRVPSVPKFPKEFNVPIVVKEGEPITLECNPPEGVAPRQIYWMSIGLKHIEQDERVSMGADGNLYFSNALQKDSRQDYCCFVAFTKIRTIVQKTAMAVVVTNLKHGNESADGGNSTKAPSVRIPGLLLPSGVQTEKVLLMGENLQLECIPQGYPTPTITWMKMGDKLPLRTQFLNFGKLLSISSVDESDGGKYMCKAQNSAGEAVHYIDVIVEDRPKWETGPPQGQLTVIGTDVQIKCSVSGKPTPDITWRRNGELFSDDPGSSKRVFDDTVVLHNAQAEDSAIYQCEASNRHGSVLANINIMVMNMAPRILTIDFQEYAVVVGRDIVINCSVFGSPPPTISWAKDETLEPIGGERFFSLNGSLQIISAEKNDSGKYVCVASNKEGKSAVTAVLDVKDPTKIEYPPQDVQIISGTTAQLMCQAEFDESLRGTFKLAWRKDGEEIPLLPEENSRYFMDDGMLQIMSVNLSDQGIYTCIARTSLDEDNATALLTVLDVPDAPRNVEISEMKSPRNVHLSWIPGSDHNSSVTEFIVEYEESQWEPGRWKELQKVPGNQATAELALQGYLNYQFRVYAVNVVGPGPPSEPTERYKTPPVAPERNPENIKIQGHRPHQMDISWEALLPIEHNGPGLEYKVSYRKLGVEDVWKEHLVKRQSFDVKNTSTYVPYEIKIQSRNSHGWGPDPKVVTGYSGEDVVFWHCLRQNVSVPTAAPRDIAVEVINTTVLRVSWTPAPPATVRGHLGGYDVHWLRKRSWLNPNKILDERRSLSFPGKRTHAIVPGLEPFSEYRLTVNVFNKKGNGPNSDPVTFNTPEGVPEQVPILTASNAQRDSILLVWGPPLEKNGVLTGYLLQHHLINETTLEVVDSQETNITGADTTQWQLHGLEEGSLYRFHLRACTGAGCGPPMVQESSTVNPARAESQQSNFSTQGWFIGTLCAVALLTLVVLMACFVRKQRGGKYAVKEKEDLHPDVESQRMNDDTFCEYSDSEEKPLKGSSLCSLTGDDALGDSVSRDSMVDYADSEGEFNEDGSFIGEYSARTHGGSVSEPSGPRPVTV</sequence>
<keyword evidence="14 23" id="KW-0472">Membrane</keyword>
<gene>
    <name evidence="27" type="primary">LOC117733509</name>
</gene>
<feature type="region of interest" description="Disordered" evidence="22">
    <location>
        <begin position="1134"/>
        <end position="1172"/>
    </location>
</feature>
<feature type="domain" description="Ig-like" evidence="25">
    <location>
        <begin position="123"/>
        <end position="210"/>
    </location>
</feature>
<comment type="subunit">
    <text evidence="20">Interacts with SHTN1; the interaction occurs in axonal growth cones. Interacts with isoform 2 of BSG.</text>
</comment>
<evidence type="ECO:0000256" key="6">
    <source>
        <dbReference type="ARBA" id="ARBA00022553"/>
    </source>
</evidence>
<keyword evidence="4" id="KW-0217">Developmental protein</keyword>
<keyword evidence="7 23" id="KW-0812">Transmembrane</keyword>
<feature type="domain" description="Ig-like" evidence="25">
    <location>
        <begin position="32"/>
        <end position="121"/>
    </location>
</feature>
<evidence type="ECO:0000256" key="24">
    <source>
        <dbReference type="SAM" id="SignalP"/>
    </source>
</evidence>
<feature type="chain" id="PRO_5034407585" description="Neural cell adhesion molecule L1" evidence="24">
    <location>
        <begin position="22"/>
        <end position="1172"/>
    </location>
</feature>
<evidence type="ECO:0000259" key="26">
    <source>
        <dbReference type="PROSITE" id="PS50853"/>
    </source>
</evidence>
<dbReference type="FunFam" id="2.60.40.10:FF:000005">
    <property type="entry name" value="Neuronal cell adhesion molecule"/>
    <property type="match status" value="1"/>
</dbReference>
<dbReference type="Pfam" id="PF07679">
    <property type="entry name" value="I-set"/>
    <property type="match status" value="1"/>
</dbReference>
<dbReference type="InterPro" id="IPR036116">
    <property type="entry name" value="FN3_sf"/>
</dbReference>
<feature type="domain" description="Fibronectin type-III" evidence="26">
    <location>
        <begin position="719"/>
        <end position="812"/>
    </location>
</feature>
<feature type="domain" description="Ig-like" evidence="25">
    <location>
        <begin position="518"/>
        <end position="611"/>
    </location>
</feature>
<keyword evidence="17" id="KW-0966">Cell projection</keyword>
<feature type="domain" description="Fibronectin type-III" evidence="26">
    <location>
        <begin position="932"/>
        <end position="1033"/>
    </location>
</feature>
<dbReference type="GeneID" id="117733509"/>
<dbReference type="FunFam" id="2.60.40.10:FF:000063">
    <property type="entry name" value="neural cell adhesion molecule L1"/>
    <property type="match status" value="1"/>
</dbReference>
<dbReference type="Pfam" id="PF13927">
    <property type="entry name" value="Ig_3"/>
    <property type="match status" value="4"/>
</dbReference>
<evidence type="ECO:0000256" key="16">
    <source>
        <dbReference type="ARBA" id="ARBA00023180"/>
    </source>
</evidence>